<evidence type="ECO:0000313" key="2">
    <source>
        <dbReference type="Proteomes" id="UP001220530"/>
    </source>
</evidence>
<proteinExistence type="predicted"/>
<dbReference type="RefSeq" id="WP_282220463.1">
    <property type="nucleotide sequence ID" value="NZ_CP118246.1"/>
</dbReference>
<sequence>MSQNNKVFDGLGRVMNEAAGVADGLRREVETAVKSQGQRIVADMDLVKRADFDALRELVQVQSEEIDQLRKDVAALGTAKKAK</sequence>
<accession>A0ABY7YSH9</accession>
<dbReference type="InterPro" id="IPR007475">
    <property type="entry name" value="UbiK"/>
</dbReference>
<dbReference type="EMBL" id="CP118246">
    <property type="protein sequence ID" value="WDR04078.1"/>
    <property type="molecule type" value="Genomic_DNA"/>
</dbReference>
<gene>
    <name evidence="1" type="ORF">PSQ19_08745</name>
</gene>
<name>A0ABY7YSH9_9HYPH</name>
<dbReference type="Proteomes" id="UP001220530">
    <property type="component" value="Chromosome"/>
</dbReference>
<reference evidence="1 2" key="1">
    <citation type="submission" date="2023-02" db="EMBL/GenBank/DDBJ databases">
        <title>Devosia algicola sp. nov., isolated from the phycosphere of marine algae.</title>
        <authorList>
            <person name="Kim J.M."/>
            <person name="Lee J.K."/>
            <person name="Choi B.J."/>
            <person name="Bayburt H."/>
            <person name="Jeon C.O."/>
        </authorList>
    </citation>
    <scope>NUCLEOTIDE SEQUENCE [LARGE SCALE GENOMIC DNA]</scope>
    <source>
        <strain evidence="1 2">G20-9</strain>
    </source>
</reference>
<evidence type="ECO:0000313" key="1">
    <source>
        <dbReference type="EMBL" id="WDR04078.1"/>
    </source>
</evidence>
<protein>
    <submittedName>
        <fullName evidence="1">Accessory factor UbiK family protein</fullName>
    </submittedName>
</protein>
<organism evidence="1 2">
    <name type="scientific">Devosia algicola</name>
    <dbReference type="NCBI Taxonomy" id="3026418"/>
    <lineage>
        <taxon>Bacteria</taxon>
        <taxon>Pseudomonadati</taxon>
        <taxon>Pseudomonadota</taxon>
        <taxon>Alphaproteobacteria</taxon>
        <taxon>Hyphomicrobiales</taxon>
        <taxon>Devosiaceae</taxon>
        <taxon>Devosia</taxon>
    </lineage>
</organism>
<keyword evidence="2" id="KW-1185">Reference proteome</keyword>
<dbReference type="Pfam" id="PF04380">
    <property type="entry name" value="BMFP"/>
    <property type="match status" value="1"/>
</dbReference>